<comment type="caution">
    <text evidence="1">The sequence shown here is derived from an EMBL/GenBank/DDBJ whole genome shotgun (WGS) entry which is preliminary data.</text>
</comment>
<dbReference type="AlphaFoldDB" id="A0AA36IH62"/>
<gene>
    <name evidence="1" type="ORF">EVOR1521_LOCUS13587</name>
</gene>
<reference evidence="1" key="1">
    <citation type="submission" date="2023-08" db="EMBL/GenBank/DDBJ databases">
        <authorList>
            <person name="Chen Y."/>
            <person name="Shah S."/>
            <person name="Dougan E. K."/>
            <person name="Thang M."/>
            <person name="Chan C."/>
        </authorList>
    </citation>
    <scope>NUCLEOTIDE SEQUENCE</scope>
</reference>
<dbReference type="Proteomes" id="UP001178507">
    <property type="component" value="Unassembled WGS sequence"/>
</dbReference>
<name>A0AA36IH62_9DINO</name>
<accession>A0AA36IH62</accession>
<evidence type="ECO:0000313" key="1">
    <source>
        <dbReference type="EMBL" id="CAJ1387524.1"/>
    </source>
</evidence>
<evidence type="ECO:0000313" key="2">
    <source>
        <dbReference type="Proteomes" id="UP001178507"/>
    </source>
</evidence>
<protein>
    <submittedName>
        <fullName evidence="1">Uncharacterized protein</fullName>
    </submittedName>
</protein>
<organism evidence="1 2">
    <name type="scientific">Effrenium voratum</name>
    <dbReference type="NCBI Taxonomy" id="2562239"/>
    <lineage>
        <taxon>Eukaryota</taxon>
        <taxon>Sar</taxon>
        <taxon>Alveolata</taxon>
        <taxon>Dinophyceae</taxon>
        <taxon>Suessiales</taxon>
        <taxon>Symbiodiniaceae</taxon>
        <taxon>Effrenium</taxon>
    </lineage>
</organism>
<sequence>MHLDVYGVLYAPELWLLGQLTGRLKLRDVAKLMYRTAGQLMDSAGGHGEQVQQTRFAMRGKNLSNPDSFRGGYQDGYSPFWVTAHFLTAAAKFQQMGVWHCLTRC</sequence>
<proteinExistence type="predicted"/>
<dbReference type="EMBL" id="CAUJNA010001535">
    <property type="protein sequence ID" value="CAJ1387524.1"/>
    <property type="molecule type" value="Genomic_DNA"/>
</dbReference>
<keyword evidence="2" id="KW-1185">Reference proteome</keyword>